<gene>
    <name evidence="1" type="ORF">HPB48_004730</name>
</gene>
<accession>A0A9J6G166</accession>
<dbReference type="OMA" id="KEWIYDY"/>
<dbReference type="Proteomes" id="UP000821853">
    <property type="component" value="Chromosome 2"/>
</dbReference>
<sequence length="116" mass="13584">MLQKKRMERALDILPAKQQLVFKNAFQVAKAKAKNGRRYTEEWLMTCLLLQIASPKAYKLLSDMQLLPLPTRARLRQIISGIPCRYGLMRYRCRASKSIFRRRATFKGAVFCCLMR</sequence>
<dbReference type="VEuPathDB" id="VectorBase:HLOH_056251"/>
<keyword evidence="2" id="KW-1185">Reference proteome</keyword>
<dbReference type="OrthoDB" id="6627680at2759"/>
<name>A0A9J6G166_HAELO</name>
<proteinExistence type="predicted"/>
<dbReference type="AlphaFoldDB" id="A0A9J6G166"/>
<organism evidence="1 2">
    <name type="scientific">Haemaphysalis longicornis</name>
    <name type="common">Bush tick</name>
    <dbReference type="NCBI Taxonomy" id="44386"/>
    <lineage>
        <taxon>Eukaryota</taxon>
        <taxon>Metazoa</taxon>
        <taxon>Ecdysozoa</taxon>
        <taxon>Arthropoda</taxon>
        <taxon>Chelicerata</taxon>
        <taxon>Arachnida</taxon>
        <taxon>Acari</taxon>
        <taxon>Parasitiformes</taxon>
        <taxon>Ixodida</taxon>
        <taxon>Ixodoidea</taxon>
        <taxon>Ixodidae</taxon>
        <taxon>Haemaphysalinae</taxon>
        <taxon>Haemaphysalis</taxon>
    </lineage>
</organism>
<dbReference type="EMBL" id="JABSTR010000004">
    <property type="protein sequence ID" value="KAH9368711.1"/>
    <property type="molecule type" value="Genomic_DNA"/>
</dbReference>
<reference evidence="1 2" key="1">
    <citation type="journal article" date="2020" name="Cell">
        <title>Large-Scale Comparative Analyses of Tick Genomes Elucidate Their Genetic Diversity and Vector Capacities.</title>
        <authorList>
            <consortium name="Tick Genome and Microbiome Consortium (TIGMIC)"/>
            <person name="Jia N."/>
            <person name="Wang J."/>
            <person name="Shi W."/>
            <person name="Du L."/>
            <person name="Sun Y."/>
            <person name="Zhan W."/>
            <person name="Jiang J.F."/>
            <person name="Wang Q."/>
            <person name="Zhang B."/>
            <person name="Ji P."/>
            <person name="Bell-Sakyi L."/>
            <person name="Cui X.M."/>
            <person name="Yuan T.T."/>
            <person name="Jiang B.G."/>
            <person name="Yang W.F."/>
            <person name="Lam T.T."/>
            <person name="Chang Q.C."/>
            <person name="Ding S.J."/>
            <person name="Wang X.J."/>
            <person name="Zhu J.G."/>
            <person name="Ruan X.D."/>
            <person name="Zhao L."/>
            <person name="Wei J.T."/>
            <person name="Ye R.Z."/>
            <person name="Que T.C."/>
            <person name="Du C.H."/>
            <person name="Zhou Y.H."/>
            <person name="Cheng J.X."/>
            <person name="Dai P.F."/>
            <person name="Guo W.B."/>
            <person name="Han X.H."/>
            <person name="Huang E.J."/>
            <person name="Li L.F."/>
            <person name="Wei W."/>
            <person name="Gao Y.C."/>
            <person name="Liu J.Z."/>
            <person name="Shao H.Z."/>
            <person name="Wang X."/>
            <person name="Wang C.C."/>
            <person name="Yang T.C."/>
            <person name="Huo Q.B."/>
            <person name="Li W."/>
            <person name="Chen H.Y."/>
            <person name="Chen S.E."/>
            <person name="Zhou L.G."/>
            <person name="Ni X.B."/>
            <person name="Tian J.H."/>
            <person name="Sheng Y."/>
            <person name="Liu T."/>
            <person name="Pan Y.S."/>
            <person name="Xia L.Y."/>
            <person name="Li J."/>
            <person name="Zhao F."/>
            <person name="Cao W.C."/>
        </authorList>
    </citation>
    <scope>NUCLEOTIDE SEQUENCE [LARGE SCALE GENOMIC DNA]</scope>
    <source>
        <strain evidence="1">HaeL-2018</strain>
    </source>
</reference>
<comment type="caution">
    <text evidence="1">The sequence shown here is derived from an EMBL/GenBank/DDBJ whole genome shotgun (WGS) entry which is preliminary data.</text>
</comment>
<protein>
    <submittedName>
        <fullName evidence="1">Uncharacterized protein</fullName>
    </submittedName>
</protein>
<evidence type="ECO:0000313" key="2">
    <source>
        <dbReference type="Proteomes" id="UP000821853"/>
    </source>
</evidence>
<evidence type="ECO:0000313" key="1">
    <source>
        <dbReference type="EMBL" id="KAH9368711.1"/>
    </source>
</evidence>